<feature type="compositionally biased region" description="Low complexity" evidence="1">
    <location>
        <begin position="195"/>
        <end position="208"/>
    </location>
</feature>
<name>A0A0L7LCG3_OPEBR</name>
<dbReference type="Pfam" id="PF01607">
    <property type="entry name" value="CBM_14"/>
    <property type="match status" value="1"/>
</dbReference>
<keyword evidence="2" id="KW-0732">Signal</keyword>
<evidence type="ECO:0000313" key="4">
    <source>
        <dbReference type="EMBL" id="KOB73104.1"/>
    </source>
</evidence>
<feature type="compositionally biased region" description="Low complexity" evidence="1">
    <location>
        <begin position="234"/>
        <end position="250"/>
    </location>
</feature>
<evidence type="ECO:0000313" key="5">
    <source>
        <dbReference type="Proteomes" id="UP000037510"/>
    </source>
</evidence>
<dbReference type="EMBL" id="JTDY01001711">
    <property type="protein sequence ID" value="KOB73104.1"/>
    <property type="molecule type" value="Genomic_DNA"/>
</dbReference>
<gene>
    <name evidence="4" type="ORF">OBRU01_08339</name>
</gene>
<dbReference type="STRING" id="104452.A0A0L7LCG3"/>
<reference evidence="4 5" key="1">
    <citation type="journal article" date="2015" name="Genome Biol. Evol.">
        <title>The genome of winter moth (Operophtera brumata) provides a genomic perspective on sexual dimorphism and phenology.</title>
        <authorList>
            <person name="Derks M.F."/>
            <person name="Smit S."/>
            <person name="Salis L."/>
            <person name="Schijlen E."/>
            <person name="Bossers A."/>
            <person name="Mateman C."/>
            <person name="Pijl A.S."/>
            <person name="de Ridder D."/>
            <person name="Groenen M.A."/>
            <person name="Visser M.E."/>
            <person name="Megens H.J."/>
        </authorList>
    </citation>
    <scope>NUCLEOTIDE SEQUENCE [LARGE SCALE GENOMIC DNA]</scope>
    <source>
        <strain evidence="4">WM2013NL</strain>
        <tissue evidence="4">Head and thorax</tissue>
    </source>
</reference>
<sequence>MNMLEIVVFLLFVTSVLCDDCVRYTFEENFEDIFDNTEAPCYGLSFWEEREYSSINIGSPHKNSARFVSPLETLSCVSSFPFPMTGGGTVEINVYMDSMFPTDTITVLASQIVVGGNNANVGTYFYAPSTSNYVTGWQTLRFTLINSGVSFDGYITLMGTQGSNSTVIVDSFRYIPPNFDEDSCILYEDESEITTLAPTTEPDTEPPTTLAPPTEPDTEPPTTLAPPTEPDTEPPTSLAPTTEPDTEPPTTLAPPTEPDTEPPTTLAPPTEPDTEPPTTLAPTTEADAEPPTTLAPPTDPDTEPPTTLAPTTEDDTEQTTTLALTTEADAGPPTTLAPPTDPDTEPPTTLAPTTEDDTEQTTTLALTTEADAEPPTTLSPPTEHYTVPHTPASTTQLDTEPPTTPASTMEPDTEPPCDTFAPPTEPEINTPTEAPTDIEFLENRCPVDPHVHWLLPHEDNCNLFYYCVWGEKVLRECPSELHFNPVIQVSYVCFLNRYLSNSHASW</sequence>
<dbReference type="AlphaFoldDB" id="A0A0L7LCG3"/>
<dbReference type="SUPFAM" id="SSF57625">
    <property type="entry name" value="Invertebrate chitin-binding proteins"/>
    <property type="match status" value="1"/>
</dbReference>
<dbReference type="PROSITE" id="PS50940">
    <property type="entry name" value="CHIT_BIND_II"/>
    <property type="match status" value="1"/>
</dbReference>
<dbReference type="Gene3D" id="2.170.140.10">
    <property type="entry name" value="Chitin binding domain"/>
    <property type="match status" value="1"/>
</dbReference>
<feature type="signal peptide" evidence="2">
    <location>
        <begin position="1"/>
        <end position="18"/>
    </location>
</feature>
<feature type="region of interest" description="Disordered" evidence="1">
    <location>
        <begin position="195"/>
        <end position="429"/>
    </location>
</feature>
<evidence type="ECO:0000259" key="3">
    <source>
        <dbReference type="PROSITE" id="PS50940"/>
    </source>
</evidence>
<dbReference type="GO" id="GO:0005576">
    <property type="term" value="C:extracellular region"/>
    <property type="evidence" value="ECO:0007669"/>
    <property type="project" value="InterPro"/>
</dbReference>
<evidence type="ECO:0000256" key="1">
    <source>
        <dbReference type="SAM" id="MobiDB-lite"/>
    </source>
</evidence>
<accession>A0A0L7LCG3</accession>
<feature type="compositionally biased region" description="Low complexity" evidence="1">
    <location>
        <begin position="276"/>
        <end position="292"/>
    </location>
</feature>
<evidence type="ECO:0000256" key="2">
    <source>
        <dbReference type="SAM" id="SignalP"/>
    </source>
</evidence>
<dbReference type="InterPro" id="IPR036508">
    <property type="entry name" value="Chitin-bd_dom_sf"/>
</dbReference>
<dbReference type="GO" id="GO:0008061">
    <property type="term" value="F:chitin binding"/>
    <property type="evidence" value="ECO:0007669"/>
    <property type="project" value="InterPro"/>
</dbReference>
<organism evidence="4 5">
    <name type="scientific">Operophtera brumata</name>
    <name type="common">Winter moth</name>
    <name type="synonym">Phalaena brumata</name>
    <dbReference type="NCBI Taxonomy" id="104452"/>
    <lineage>
        <taxon>Eukaryota</taxon>
        <taxon>Metazoa</taxon>
        <taxon>Ecdysozoa</taxon>
        <taxon>Arthropoda</taxon>
        <taxon>Hexapoda</taxon>
        <taxon>Insecta</taxon>
        <taxon>Pterygota</taxon>
        <taxon>Neoptera</taxon>
        <taxon>Endopterygota</taxon>
        <taxon>Lepidoptera</taxon>
        <taxon>Glossata</taxon>
        <taxon>Ditrysia</taxon>
        <taxon>Geometroidea</taxon>
        <taxon>Geometridae</taxon>
        <taxon>Larentiinae</taxon>
        <taxon>Operophtera</taxon>
    </lineage>
</organism>
<dbReference type="Proteomes" id="UP000037510">
    <property type="component" value="Unassembled WGS sequence"/>
</dbReference>
<protein>
    <recommendedName>
        <fullName evidence="3">Chitin-binding type-2 domain-containing protein</fullName>
    </recommendedName>
</protein>
<feature type="compositionally biased region" description="Low complexity" evidence="1">
    <location>
        <begin position="318"/>
        <end position="334"/>
    </location>
</feature>
<comment type="caution">
    <text evidence="4">The sequence shown here is derived from an EMBL/GenBank/DDBJ whole genome shotgun (WGS) entry which is preliminary data.</text>
</comment>
<dbReference type="SMART" id="SM00494">
    <property type="entry name" value="ChtBD2"/>
    <property type="match status" value="1"/>
</dbReference>
<proteinExistence type="predicted"/>
<feature type="domain" description="Chitin-binding type-2" evidence="3">
    <location>
        <begin position="442"/>
        <end position="493"/>
    </location>
</feature>
<feature type="chain" id="PRO_5005573200" description="Chitin-binding type-2 domain-containing protein" evidence="2">
    <location>
        <begin position="19"/>
        <end position="506"/>
    </location>
</feature>
<feature type="compositionally biased region" description="Low complexity" evidence="1">
    <location>
        <begin position="360"/>
        <end position="369"/>
    </location>
</feature>
<dbReference type="InterPro" id="IPR002557">
    <property type="entry name" value="Chitin-bd_dom"/>
</dbReference>
<keyword evidence="5" id="KW-1185">Reference proteome</keyword>